<comment type="caution">
    <text evidence="10">The sequence shown here is derived from an EMBL/GenBank/DDBJ whole genome shotgun (WGS) entry which is preliminary data.</text>
</comment>
<dbReference type="PANTHER" id="PTHR22648">
    <property type="entry name" value="TRANSCRIPTION TERMINATION FACTOR NUSA"/>
    <property type="match status" value="1"/>
</dbReference>
<keyword evidence="6 7" id="KW-0804">Transcription</keyword>
<organism evidence="10 11">
    <name type="scientific">Candidatus Nanogingivalis gingivitcus</name>
    <dbReference type="NCBI Taxonomy" id="2171992"/>
    <lineage>
        <taxon>Bacteria</taxon>
        <taxon>Candidatus Saccharimonadota</taxon>
        <taxon>Candidatus Nanosyncoccalia</taxon>
        <taxon>Candidatus Nanogingivales</taxon>
        <taxon>Candidatus Nanogingivalaceae</taxon>
        <taxon>Candidatus Nanogingivalis</taxon>
    </lineage>
</organism>
<sequence length="402" mass="44851">MEDLNIKQMLLAARTIASEKNLPEEKILEVIEMAIAAAWRRDNGERGQNVRAELDTNTGEAEVFVQYEVVDGEEAYNPVNEIALEDARKKQADIEIGEIIEEKFPVETFGRVAAQVAKQVILQRLREAEREIILEEYEDKIGTIVSGTISKIDPKVIRIDIGKATGIMPQREQIHGEYFSIGQRVKVLIKTITRGDVDASGRERPRAPELILSRGDAKFVEILFEKEVPELETGMVEICGIARDAGKRTKMAVRSTMPGVDPVGTFVGSRGMRVQSVMNEIGERERIDIITWSENPSEFIREALSPAEVVKVEIENDNKATVYVAEDQQSIAIGRGGQNVKLASQLTGYELDIELAKKEEKKPRGNIEDDLFNALNEADEVDVVSNLDGDEPDNEKFGGEEQ</sequence>
<evidence type="ECO:0000256" key="4">
    <source>
        <dbReference type="ARBA" id="ARBA00022884"/>
    </source>
</evidence>
<dbReference type="InterPro" id="IPR010213">
    <property type="entry name" value="TF_NusA"/>
</dbReference>
<evidence type="ECO:0000256" key="8">
    <source>
        <dbReference type="SAM" id="MobiDB-lite"/>
    </source>
</evidence>
<evidence type="ECO:0000313" key="10">
    <source>
        <dbReference type="EMBL" id="RYC72808.1"/>
    </source>
</evidence>
<dbReference type="InterPro" id="IPR036555">
    <property type="entry name" value="NusA_N_sf"/>
</dbReference>
<comment type="similarity">
    <text evidence="7">Belongs to the NusA family.</text>
</comment>
<evidence type="ECO:0000256" key="7">
    <source>
        <dbReference type="HAMAP-Rule" id="MF_00945"/>
    </source>
</evidence>
<dbReference type="SMART" id="SM00316">
    <property type="entry name" value="S1"/>
    <property type="match status" value="1"/>
</dbReference>
<keyword evidence="3 7" id="KW-0889">Transcription antitermination</keyword>
<dbReference type="HAMAP" id="MF_00945_B">
    <property type="entry name" value="NusA_B"/>
    <property type="match status" value="1"/>
</dbReference>
<evidence type="ECO:0000256" key="6">
    <source>
        <dbReference type="ARBA" id="ARBA00023163"/>
    </source>
</evidence>
<feature type="domain" description="S1 motif" evidence="9">
    <location>
        <begin position="142"/>
        <end position="202"/>
    </location>
</feature>
<dbReference type="Gene3D" id="3.30.300.20">
    <property type="match status" value="2"/>
</dbReference>
<dbReference type="InterPro" id="IPR013735">
    <property type="entry name" value="TF_NusA_N"/>
</dbReference>
<keyword evidence="5 7" id="KW-0805">Transcription regulation</keyword>
<dbReference type="CDD" id="cd04455">
    <property type="entry name" value="S1_NusA"/>
    <property type="match status" value="1"/>
</dbReference>
<dbReference type="Pfam" id="PF26594">
    <property type="entry name" value="KH_NusA_2nd"/>
    <property type="match status" value="1"/>
</dbReference>
<feature type="region of interest" description="Disordered" evidence="8">
    <location>
        <begin position="382"/>
        <end position="402"/>
    </location>
</feature>
<evidence type="ECO:0000256" key="5">
    <source>
        <dbReference type="ARBA" id="ARBA00023015"/>
    </source>
</evidence>
<dbReference type="Gene3D" id="2.40.50.140">
    <property type="entry name" value="Nucleic acid-binding proteins"/>
    <property type="match status" value="1"/>
</dbReference>
<dbReference type="Gene3D" id="3.30.1480.10">
    <property type="entry name" value="NusA, N-terminal domain"/>
    <property type="match status" value="1"/>
</dbReference>
<dbReference type="PANTHER" id="PTHR22648:SF0">
    <property type="entry name" value="TRANSCRIPTION TERMINATION_ANTITERMINATION PROTEIN NUSA"/>
    <property type="match status" value="1"/>
</dbReference>
<dbReference type="Pfam" id="PF00575">
    <property type="entry name" value="S1"/>
    <property type="match status" value="1"/>
</dbReference>
<name>A0ABY0FIN1_9BACT</name>
<protein>
    <recommendedName>
        <fullName evidence="7">Transcription termination/antitermination protein NusA</fullName>
    </recommendedName>
</protein>
<dbReference type="SUPFAM" id="SSF69705">
    <property type="entry name" value="Transcription factor NusA, N-terminal domain"/>
    <property type="match status" value="1"/>
</dbReference>
<gene>
    <name evidence="7 10" type="primary">nusA</name>
    <name evidence="10" type="ORF">G6CMJM_00142</name>
</gene>
<dbReference type="Pfam" id="PF08529">
    <property type="entry name" value="NusA_N"/>
    <property type="match status" value="1"/>
</dbReference>
<dbReference type="SUPFAM" id="SSF54814">
    <property type="entry name" value="Prokaryotic type KH domain (KH-domain type II)"/>
    <property type="match status" value="2"/>
</dbReference>
<dbReference type="PROSITE" id="PS50126">
    <property type="entry name" value="S1"/>
    <property type="match status" value="1"/>
</dbReference>
<dbReference type="InterPro" id="IPR009019">
    <property type="entry name" value="KH_sf_prok-type"/>
</dbReference>
<reference evidence="10 11" key="1">
    <citation type="journal article" date="2018" name="bioRxiv">
        <title>Evidence of independent acquisition and adaption of ultra-small bacteria to human hosts across the highly diverse yet reduced genomes of the phylum Saccharibacteria.</title>
        <authorList>
            <person name="McLean J.S."/>
            <person name="Bor B."/>
            <person name="To T.T."/>
            <person name="Liu Q."/>
            <person name="Kearns K.A."/>
            <person name="Solden L.M."/>
            <person name="Wrighton K.C."/>
            <person name="He X."/>
            <person name="Shi W."/>
        </authorList>
    </citation>
    <scope>NUCLEOTIDE SEQUENCE [LARGE SCALE GENOMIC DNA]</scope>
    <source>
        <strain evidence="10 11">TM7_CMJM_G6_1_HOT_870</strain>
    </source>
</reference>
<dbReference type="NCBIfam" id="TIGR01953">
    <property type="entry name" value="NusA"/>
    <property type="match status" value="1"/>
</dbReference>
<keyword evidence="1 7" id="KW-0806">Transcription termination</keyword>
<dbReference type="InterPro" id="IPR058582">
    <property type="entry name" value="KH_NusA_2nd"/>
</dbReference>
<dbReference type="InterPro" id="IPR025249">
    <property type="entry name" value="TF_NusA_KH_1st"/>
</dbReference>
<dbReference type="InterPro" id="IPR030842">
    <property type="entry name" value="TF_NusA_bacterial"/>
</dbReference>
<keyword evidence="11" id="KW-1185">Reference proteome</keyword>
<dbReference type="InterPro" id="IPR015946">
    <property type="entry name" value="KH_dom-like_a/b"/>
</dbReference>
<dbReference type="RefSeq" id="WP_129718569.1">
    <property type="nucleotide sequence ID" value="NZ_PRLK01000002.1"/>
</dbReference>
<proteinExistence type="inferred from homology"/>
<evidence type="ECO:0000256" key="1">
    <source>
        <dbReference type="ARBA" id="ARBA00022472"/>
    </source>
</evidence>
<feature type="compositionally biased region" description="Acidic residues" evidence="8">
    <location>
        <begin position="382"/>
        <end position="393"/>
    </location>
</feature>
<evidence type="ECO:0000256" key="2">
    <source>
        <dbReference type="ARBA" id="ARBA00022490"/>
    </source>
</evidence>
<keyword evidence="4 7" id="KW-0694">RNA-binding</keyword>
<dbReference type="SUPFAM" id="SSF50249">
    <property type="entry name" value="Nucleic acid-binding proteins"/>
    <property type="match status" value="1"/>
</dbReference>
<comment type="subcellular location">
    <subcellularLocation>
        <location evidence="7">Cytoplasm</location>
    </subcellularLocation>
</comment>
<dbReference type="CDD" id="cd02134">
    <property type="entry name" value="KH-II_NusA_rpt1"/>
    <property type="match status" value="1"/>
</dbReference>
<dbReference type="EMBL" id="PRLK01000002">
    <property type="protein sequence ID" value="RYC72808.1"/>
    <property type="molecule type" value="Genomic_DNA"/>
</dbReference>
<evidence type="ECO:0000259" key="9">
    <source>
        <dbReference type="PROSITE" id="PS50126"/>
    </source>
</evidence>
<dbReference type="Pfam" id="PF13184">
    <property type="entry name" value="KH_NusA_1st"/>
    <property type="match status" value="1"/>
</dbReference>
<dbReference type="PROSITE" id="PS50084">
    <property type="entry name" value="KH_TYPE_1"/>
    <property type="match status" value="1"/>
</dbReference>
<dbReference type="CDD" id="cd22529">
    <property type="entry name" value="KH-II_NusA_rpt2"/>
    <property type="match status" value="1"/>
</dbReference>
<reference evidence="10 11" key="2">
    <citation type="journal article" date="2020" name="Cell Rep.">
        <title>Acquisition and Adaptation of Ultra-small Parasitic Reduced Genome Bacteria to Mammalian Hosts.</title>
        <authorList>
            <person name="McLean J.S."/>
            <person name="Bor B."/>
            <person name="Kerns K.A."/>
            <person name="Liu Q."/>
            <person name="To T.T."/>
            <person name="Solden L."/>
            <person name="Hendrickson E.L."/>
            <person name="Wrighton K."/>
            <person name="Shi W."/>
            <person name="He X."/>
        </authorList>
    </citation>
    <scope>NUCLEOTIDE SEQUENCE [LARGE SCALE GENOMIC DNA]</scope>
    <source>
        <strain evidence="10 11">TM7_CMJM_G6_1_HOT_870</strain>
    </source>
</reference>
<dbReference type="InterPro" id="IPR003029">
    <property type="entry name" value="S1_domain"/>
</dbReference>
<dbReference type="InterPro" id="IPR012340">
    <property type="entry name" value="NA-bd_OB-fold"/>
</dbReference>
<comment type="function">
    <text evidence="7">Participates in both transcription termination and antitermination.</text>
</comment>
<accession>A0ABY0FIN1</accession>
<evidence type="ECO:0000313" key="11">
    <source>
        <dbReference type="Proteomes" id="UP001190925"/>
    </source>
</evidence>
<dbReference type="Proteomes" id="UP001190925">
    <property type="component" value="Unassembled WGS sequence"/>
</dbReference>
<comment type="subunit">
    <text evidence="7">Monomer. Binds directly to the core enzyme of the DNA-dependent RNA polymerase and to nascent RNA.</text>
</comment>
<evidence type="ECO:0000256" key="3">
    <source>
        <dbReference type="ARBA" id="ARBA00022814"/>
    </source>
</evidence>
<keyword evidence="2 7" id="KW-0963">Cytoplasm</keyword>